<protein>
    <submittedName>
        <fullName evidence="2">Uncharacterized protein</fullName>
    </submittedName>
</protein>
<accession>A0A8J2KPQ4</accession>
<organism evidence="2 3">
    <name type="scientific">Allacma fusca</name>
    <dbReference type="NCBI Taxonomy" id="39272"/>
    <lineage>
        <taxon>Eukaryota</taxon>
        <taxon>Metazoa</taxon>
        <taxon>Ecdysozoa</taxon>
        <taxon>Arthropoda</taxon>
        <taxon>Hexapoda</taxon>
        <taxon>Collembola</taxon>
        <taxon>Symphypleona</taxon>
        <taxon>Sminthuridae</taxon>
        <taxon>Allacma</taxon>
    </lineage>
</organism>
<reference evidence="2" key="1">
    <citation type="submission" date="2021-06" db="EMBL/GenBank/DDBJ databases">
        <authorList>
            <person name="Hodson N. C."/>
            <person name="Mongue J. A."/>
            <person name="Jaron S. K."/>
        </authorList>
    </citation>
    <scope>NUCLEOTIDE SEQUENCE</scope>
</reference>
<name>A0A8J2KPQ4_9HEXA</name>
<evidence type="ECO:0000313" key="3">
    <source>
        <dbReference type="Proteomes" id="UP000708208"/>
    </source>
</evidence>
<feature type="non-terminal residue" evidence="2">
    <location>
        <position position="266"/>
    </location>
</feature>
<evidence type="ECO:0000313" key="2">
    <source>
        <dbReference type="EMBL" id="CAG7820778.1"/>
    </source>
</evidence>
<dbReference type="EMBL" id="CAJVCH010489760">
    <property type="protein sequence ID" value="CAG7820778.1"/>
    <property type="molecule type" value="Genomic_DNA"/>
</dbReference>
<keyword evidence="3" id="KW-1185">Reference proteome</keyword>
<comment type="caution">
    <text evidence="2">The sequence shown here is derived from an EMBL/GenBank/DDBJ whole genome shotgun (WGS) entry which is preliminary data.</text>
</comment>
<dbReference type="Proteomes" id="UP000708208">
    <property type="component" value="Unassembled WGS sequence"/>
</dbReference>
<feature type="region of interest" description="Disordered" evidence="1">
    <location>
        <begin position="149"/>
        <end position="173"/>
    </location>
</feature>
<dbReference type="AlphaFoldDB" id="A0A8J2KPQ4"/>
<gene>
    <name evidence="2" type="ORF">AFUS01_LOCUS31150</name>
</gene>
<sequence>MKGYQKNFNDEIAKIKKTANETALPLVEEHQRDVNLQIEQALQLLKNPRDLKISSKTSDVRKITEVLNANEKHFKDAMDILLQDVDNNPNLEKLKENIGGIFDNILSNLESPDSNEPRRPSEKFREAVLEAEKIVNNKILHLFDLSPSPSDMQLDGSGTDRRHGAASDPAPTSEELLRADYRNKINEQYSKVLDGHPNIDLYKNQLKFNNFMDNLKGSSHKSKFKPKPLFDGSQQVLRSQNAKELRQIQRRYNSLMSALQASQKDP</sequence>
<proteinExistence type="predicted"/>
<evidence type="ECO:0000256" key="1">
    <source>
        <dbReference type="SAM" id="MobiDB-lite"/>
    </source>
</evidence>